<gene>
    <name evidence="4" type="ORF">ACFQQG_13990</name>
</gene>
<dbReference type="PROSITE" id="PS51682">
    <property type="entry name" value="SAM_OMT_I"/>
    <property type="match status" value="1"/>
</dbReference>
<keyword evidence="3" id="KW-0949">S-adenosyl-L-methionine</keyword>
<dbReference type="GeneID" id="76631174"/>
<dbReference type="GO" id="GO:0032259">
    <property type="term" value="P:methylation"/>
    <property type="evidence" value="ECO:0007669"/>
    <property type="project" value="UniProtKB-KW"/>
</dbReference>
<dbReference type="GO" id="GO:0008168">
    <property type="term" value="F:methyltransferase activity"/>
    <property type="evidence" value="ECO:0007669"/>
    <property type="project" value="UniProtKB-KW"/>
</dbReference>
<dbReference type="Gene3D" id="3.40.50.150">
    <property type="entry name" value="Vaccinia Virus protein VP39"/>
    <property type="match status" value="1"/>
</dbReference>
<protein>
    <submittedName>
        <fullName evidence="4">O-methyltransferase</fullName>
        <ecNumber evidence="4">2.1.1.-</ecNumber>
    </submittedName>
</protein>
<evidence type="ECO:0000256" key="2">
    <source>
        <dbReference type="ARBA" id="ARBA00022679"/>
    </source>
</evidence>
<keyword evidence="2 4" id="KW-0808">Transferase</keyword>
<dbReference type="AlphaFoldDB" id="A0ABD5W517"/>
<evidence type="ECO:0000313" key="5">
    <source>
        <dbReference type="Proteomes" id="UP001596445"/>
    </source>
</evidence>
<accession>A0ABD5W517</accession>
<evidence type="ECO:0000313" key="4">
    <source>
        <dbReference type="EMBL" id="MFC7059087.1"/>
    </source>
</evidence>
<comment type="caution">
    <text evidence="4">The sequence shown here is derived from an EMBL/GenBank/DDBJ whole genome shotgun (WGS) entry which is preliminary data.</text>
</comment>
<evidence type="ECO:0000256" key="1">
    <source>
        <dbReference type="ARBA" id="ARBA00022603"/>
    </source>
</evidence>
<reference evidence="4 5" key="1">
    <citation type="journal article" date="2019" name="Int. J. Syst. Evol. Microbiol.">
        <title>The Global Catalogue of Microorganisms (GCM) 10K type strain sequencing project: providing services to taxonomists for standard genome sequencing and annotation.</title>
        <authorList>
            <consortium name="The Broad Institute Genomics Platform"/>
            <consortium name="The Broad Institute Genome Sequencing Center for Infectious Disease"/>
            <person name="Wu L."/>
            <person name="Ma J."/>
        </authorList>
    </citation>
    <scope>NUCLEOTIDE SEQUENCE [LARGE SCALE GENOMIC DNA]</scope>
    <source>
        <strain evidence="4 5">JCM 30072</strain>
    </source>
</reference>
<dbReference type="Proteomes" id="UP001596445">
    <property type="component" value="Unassembled WGS sequence"/>
</dbReference>
<dbReference type="SUPFAM" id="SSF53335">
    <property type="entry name" value="S-adenosyl-L-methionine-dependent methyltransferases"/>
    <property type="match status" value="1"/>
</dbReference>
<keyword evidence="1 4" id="KW-0489">Methyltransferase</keyword>
<dbReference type="InterPro" id="IPR029063">
    <property type="entry name" value="SAM-dependent_MTases_sf"/>
</dbReference>
<keyword evidence="5" id="KW-1185">Reference proteome</keyword>
<name>A0ABD5W517_9EURY</name>
<dbReference type="Pfam" id="PF01596">
    <property type="entry name" value="Methyltransf_3"/>
    <property type="match status" value="1"/>
</dbReference>
<dbReference type="EC" id="2.1.1.-" evidence="4"/>
<evidence type="ECO:0000256" key="3">
    <source>
        <dbReference type="ARBA" id="ARBA00022691"/>
    </source>
</evidence>
<dbReference type="EMBL" id="JBHSZI010000001">
    <property type="protein sequence ID" value="MFC7059087.1"/>
    <property type="molecule type" value="Genomic_DNA"/>
</dbReference>
<dbReference type="PANTHER" id="PTHR43167:SF1">
    <property type="entry name" value="PUTATIVE (AFU_ORTHOLOGUE AFUA_6G01830)-RELATED"/>
    <property type="match status" value="1"/>
</dbReference>
<proteinExistence type="predicted"/>
<dbReference type="CDD" id="cd02440">
    <property type="entry name" value="AdoMet_MTases"/>
    <property type="match status" value="1"/>
</dbReference>
<sequence>MAAVADEEGFPIIGPDAGGLLRTLAATTRAERIFEFGSGFGYSAYWSLQGMVDGGEIVLTEFDEDELSMAEDFFERAGLTERAHFEYGDAMETVEEYDGPFDVVLVDHQKERYSDAFEAIRADLPVGAVVVADNMMRGPMELYDLLAYFESGDPLPDDSATRGVADYIETVRAAEGFQTTLVPVGSGLALTTRVDGNTLTSAHRS</sequence>
<dbReference type="InterPro" id="IPR002935">
    <property type="entry name" value="SAM_O-MeTrfase"/>
</dbReference>
<organism evidence="4 5">
    <name type="scientific">Halovenus salina</name>
    <dbReference type="NCBI Taxonomy" id="1510225"/>
    <lineage>
        <taxon>Archaea</taxon>
        <taxon>Methanobacteriati</taxon>
        <taxon>Methanobacteriota</taxon>
        <taxon>Stenosarchaea group</taxon>
        <taxon>Halobacteria</taxon>
        <taxon>Halobacteriales</taxon>
        <taxon>Haloarculaceae</taxon>
        <taxon>Halovenus</taxon>
    </lineage>
</organism>
<dbReference type="RefSeq" id="WP_267161815.1">
    <property type="nucleotide sequence ID" value="NZ_CP112972.1"/>
</dbReference>
<dbReference type="PANTHER" id="PTHR43167">
    <property type="entry name" value="PUTATIVE (AFU_ORTHOLOGUE AFUA_6G01830)-RELATED"/>
    <property type="match status" value="1"/>
</dbReference>